<proteinExistence type="predicted"/>
<name>A0A3B9GY47_9PROT</name>
<dbReference type="InterPro" id="IPR022998">
    <property type="entry name" value="ThiamineP_synth_TenI"/>
</dbReference>
<dbReference type="Proteomes" id="UP000259610">
    <property type="component" value="Unassembled WGS sequence"/>
</dbReference>
<dbReference type="InterPro" id="IPR036206">
    <property type="entry name" value="ThiamineP_synth_sf"/>
</dbReference>
<comment type="caution">
    <text evidence="4">The sequence shown here is derived from an EMBL/GenBank/DDBJ whole genome shotgun (WGS) entry which is preliminary data.</text>
</comment>
<dbReference type="PANTHER" id="PTHR20857">
    <property type="entry name" value="THIAMINE-PHOSPHATE PYROPHOSPHORYLASE"/>
    <property type="match status" value="1"/>
</dbReference>
<dbReference type="PANTHER" id="PTHR20857:SF23">
    <property type="entry name" value="THIAMINE BIOSYNTHETIC BIFUNCTIONAL ENZYME"/>
    <property type="match status" value="1"/>
</dbReference>
<dbReference type="AlphaFoldDB" id="A0A3B9GY47"/>
<keyword evidence="2" id="KW-0784">Thiamine biosynthesis</keyword>
<dbReference type="Gene3D" id="3.20.20.70">
    <property type="entry name" value="Aldolase class I"/>
    <property type="match status" value="1"/>
</dbReference>
<dbReference type="EMBL" id="DMAN01000208">
    <property type="protein sequence ID" value="HAE27373.1"/>
    <property type="molecule type" value="Genomic_DNA"/>
</dbReference>
<feature type="domain" description="Thiamine phosphate synthase/TenI" evidence="3">
    <location>
        <begin position="77"/>
        <end position="211"/>
    </location>
</feature>
<organism evidence="4 5">
    <name type="scientific">Hyphomonas adhaerens</name>
    <dbReference type="NCBI Taxonomy" id="81029"/>
    <lineage>
        <taxon>Bacteria</taxon>
        <taxon>Pseudomonadati</taxon>
        <taxon>Pseudomonadota</taxon>
        <taxon>Alphaproteobacteria</taxon>
        <taxon>Hyphomonadales</taxon>
        <taxon>Hyphomonadaceae</taxon>
        <taxon>Hyphomonas</taxon>
    </lineage>
</organism>
<evidence type="ECO:0000313" key="4">
    <source>
        <dbReference type="EMBL" id="HAE27373.1"/>
    </source>
</evidence>
<dbReference type="CDD" id="cd00564">
    <property type="entry name" value="TMP_TenI"/>
    <property type="match status" value="1"/>
</dbReference>
<evidence type="ECO:0000313" key="5">
    <source>
        <dbReference type="Proteomes" id="UP000259610"/>
    </source>
</evidence>
<evidence type="ECO:0000259" key="3">
    <source>
        <dbReference type="Pfam" id="PF02581"/>
    </source>
</evidence>
<accession>A0A3B9GY47</accession>
<dbReference type="Pfam" id="PF02581">
    <property type="entry name" value="TMP-TENI"/>
    <property type="match status" value="1"/>
</dbReference>
<dbReference type="GO" id="GO:0005737">
    <property type="term" value="C:cytoplasm"/>
    <property type="evidence" value="ECO:0007669"/>
    <property type="project" value="TreeGrafter"/>
</dbReference>
<sequence length="227" mass="24400">MESVSVSVITMTQEDRNRAERKLCTAARVAGRHLPPGLPPVLYLTDPARTPDPVVTAGRLSSWHGLVYRHYGQPGHAQVAADLAKVCRHRHVRLLIANDPRLAMQVGADGVHWPFAARGEARKWRTRFSLMTASAHTLEQLRLLQDAGFDAALLSTAFPSASPSARTPLGPLKVRKLARASALPVYALGGINADTSGQVAPVAGIAAIEGIEAVFGPQARTWNSLRT</sequence>
<dbReference type="SUPFAM" id="SSF51391">
    <property type="entry name" value="Thiamin phosphate synthase"/>
    <property type="match status" value="1"/>
</dbReference>
<dbReference type="GO" id="GO:0004789">
    <property type="term" value="F:thiamine-phosphate diphosphorylase activity"/>
    <property type="evidence" value="ECO:0007669"/>
    <property type="project" value="TreeGrafter"/>
</dbReference>
<dbReference type="GO" id="GO:0009228">
    <property type="term" value="P:thiamine biosynthetic process"/>
    <property type="evidence" value="ECO:0007669"/>
    <property type="project" value="UniProtKB-KW"/>
</dbReference>
<evidence type="ECO:0000256" key="2">
    <source>
        <dbReference type="ARBA" id="ARBA00022977"/>
    </source>
</evidence>
<dbReference type="InterPro" id="IPR013785">
    <property type="entry name" value="Aldolase_TIM"/>
</dbReference>
<protein>
    <submittedName>
        <fullName evidence="4">Thiamine monophosphate synthase</fullName>
    </submittedName>
</protein>
<comment type="pathway">
    <text evidence="1">Cofactor biosynthesis; thiamine diphosphate biosynthesis.</text>
</comment>
<evidence type="ECO:0000256" key="1">
    <source>
        <dbReference type="ARBA" id="ARBA00004948"/>
    </source>
</evidence>
<reference evidence="4 5" key="1">
    <citation type="journal article" date="2018" name="Nat. Biotechnol.">
        <title>A standardized bacterial taxonomy based on genome phylogeny substantially revises the tree of life.</title>
        <authorList>
            <person name="Parks D.H."/>
            <person name="Chuvochina M."/>
            <person name="Waite D.W."/>
            <person name="Rinke C."/>
            <person name="Skarshewski A."/>
            <person name="Chaumeil P.A."/>
            <person name="Hugenholtz P."/>
        </authorList>
    </citation>
    <scope>NUCLEOTIDE SEQUENCE [LARGE SCALE GENOMIC DNA]</scope>
    <source>
        <strain evidence="4">UBA8733</strain>
    </source>
</reference>
<gene>
    <name evidence="4" type="ORF">DCG58_09455</name>
</gene>